<dbReference type="Proteomes" id="UP000239263">
    <property type="component" value="Unassembled WGS sequence"/>
</dbReference>
<dbReference type="Pfam" id="PF02368">
    <property type="entry name" value="Big_2"/>
    <property type="match status" value="1"/>
</dbReference>
<evidence type="ECO:0000313" key="3">
    <source>
        <dbReference type="Proteomes" id="UP000239263"/>
    </source>
</evidence>
<reference evidence="2 3" key="1">
    <citation type="submission" date="2016-12" db="EMBL/GenBank/DDBJ databases">
        <title>Diversity of luminous bacteria.</title>
        <authorList>
            <person name="Yoshizawa S."/>
            <person name="Kogure K."/>
        </authorList>
    </citation>
    <scope>NUCLEOTIDE SEQUENCE [LARGE SCALE GENOMIC DNA]</scope>
    <source>
        <strain evidence="2 3">ATCC 33715</strain>
    </source>
</reference>
<dbReference type="InterPro" id="IPR003343">
    <property type="entry name" value="Big_2"/>
</dbReference>
<dbReference type="EMBL" id="MSCO01000002">
    <property type="protein sequence ID" value="PQJ85140.1"/>
    <property type="molecule type" value="Genomic_DNA"/>
</dbReference>
<evidence type="ECO:0000313" key="2">
    <source>
        <dbReference type="EMBL" id="PQJ85140.1"/>
    </source>
</evidence>
<protein>
    <recommendedName>
        <fullName evidence="1">BIG2 domain-containing protein</fullName>
    </recommendedName>
</protein>
<comment type="caution">
    <text evidence="2">The sequence shown here is derived from an EMBL/GenBank/DDBJ whole genome shotgun (WGS) entry which is preliminary data.</text>
</comment>
<feature type="domain" description="BIG2" evidence="1">
    <location>
        <begin position="112"/>
        <end position="192"/>
    </location>
</feature>
<gene>
    <name evidence="2" type="ORF">BTO22_16890</name>
</gene>
<name>A0A2S7X4L9_9GAMM</name>
<sequence length="210" mass="22876">MGHKLFPKYCLIIIVSGVLFACNFGNENDFKQSSRLVVFVGDEKNLQSAIKYSNGCTLDMTNKVQWHSSDPVYGSVDKGVLRAQRIGSTAITAHFDGMESENNIVFKVVDVKLQSIRLIPSSSTTSLDNTIRLMAMGKYTNNTNAKLFDISWVSSNPEVATVSNIGLVTPVAAGEATITVTVKNKIGVSKITVTDEKLDSSRVPLLGLLW</sequence>
<dbReference type="AlphaFoldDB" id="A0A2S7X4L9"/>
<dbReference type="SUPFAM" id="SSF49373">
    <property type="entry name" value="Invasin/intimin cell-adhesion fragments"/>
    <property type="match status" value="2"/>
</dbReference>
<dbReference type="Gene3D" id="2.60.40.1080">
    <property type="match status" value="2"/>
</dbReference>
<organism evidence="2 3">
    <name type="scientific">Aliivibrio sifiae</name>
    <dbReference type="NCBI Taxonomy" id="566293"/>
    <lineage>
        <taxon>Bacteria</taxon>
        <taxon>Pseudomonadati</taxon>
        <taxon>Pseudomonadota</taxon>
        <taxon>Gammaproteobacteria</taxon>
        <taxon>Vibrionales</taxon>
        <taxon>Vibrionaceae</taxon>
        <taxon>Aliivibrio</taxon>
    </lineage>
</organism>
<feature type="domain" description="BIG2" evidence="1">
    <location>
        <begin position="27"/>
        <end position="105"/>
    </location>
</feature>
<evidence type="ECO:0000259" key="1">
    <source>
        <dbReference type="SMART" id="SM00635"/>
    </source>
</evidence>
<dbReference type="PROSITE" id="PS51257">
    <property type="entry name" value="PROKAR_LIPOPROTEIN"/>
    <property type="match status" value="1"/>
</dbReference>
<proteinExistence type="predicted"/>
<dbReference type="SMART" id="SM00635">
    <property type="entry name" value="BID_2"/>
    <property type="match status" value="2"/>
</dbReference>
<accession>A0A2S7X4L9</accession>
<dbReference type="InterPro" id="IPR008964">
    <property type="entry name" value="Invasin/intimin_cell_adhesion"/>
</dbReference>